<dbReference type="Proteomes" id="UP000789901">
    <property type="component" value="Unassembled WGS sequence"/>
</dbReference>
<evidence type="ECO:0000313" key="3">
    <source>
        <dbReference type="Proteomes" id="UP000789901"/>
    </source>
</evidence>
<gene>
    <name evidence="2" type="ORF">GMARGA_LOCUS14296</name>
</gene>
<sequence length="201" mass="23160">MKKFLDYDNERTAKHTRTNKDSKNDDDTEHIIFSESDENLSSVSPKNQFFLDNNPLPISDKKSSNNDKNAIDEFFSDPSTQVSYDLVMTEYLQQTLLCILKSVIDEDVITLFKQYALLVIHIFISEFTNIEYTWEEVEIDSMALRKDGGHDILSLPKVATEHKGNGMGLSDDGRECFVMEISYALQNQNRQKIAKDLYKLL</sequence>
<evidence type="ECO:0000256" key="1">
    <source>
        <dbReference type="SAM" id="MobiDB-lite"/>
    </source>
</evidence>
<name>A0ABN7V4Z0_GIGMA</name>
<evidence type="ECO:0000313" key="2">
    <source>
        <dbReference type="EMBL" id="CAG8729865.1"/>
    </source>
</evidence>
<comment type="caution">
    <text evidence="2">The sequence shown here is derived from an EMBL/GenBank/DDBJ whole genome shotgun (WGS) entry which is preliminary data.</text>
</comment>
<organism evidence="2 3">
    <name type="scientific">Gigaspora margarita</name>
    <dbReference type="NCBI Taxonomy" id="4874"/>
    <lineage>
        <taxon>Eukaryota</taxon>
        <taxon>Fungi</taxon>
        <taxon>Fungi incertae sedis</taxon>
        <taxon>Mucoromycota</taxon>
        <taxon>Glomeromycotina</taxon>
        <taxon>Glomeromycetes</taxon>
        <taxon>Diversisporales</taxon>
        <taxon>Gigasporaceae</taxon>
        <taxon>Gigaspora</taxon>
    </lineage>
</organism>
<protein>
    <submittedName>
        <fullName evidence="2">30442_t:CDS:1</fullName>
    </submittedName>
</protein>
<proteinExistence type="predicted"/>
<dbReference type="EMBL" id="CAJVQB010009411">
    <property type="protein sequence ID" value="CAG8729865.1"/>
    <property type="molecule type" value="Genomic_DNA"/>
</dbReference>
<reference evidence="2 3" key="1">
    <citation type="submission" date="2021-06" db="EMBL/GenBank/DDBJ databases">
        <authorList>
            <person name="Kallberg Y."/>
            <person name="Tangrot J."/>
            <person name="Rosling A."/>
        </authorList>
    </citation>
    <scope>NUCLEOTIDE SEQUENCE [LARGE SCALE GENOMIC DNA]</scope>
    <source>
        <strain evidence="2 3">120-4 pot B 10/14</strain>
    </source>
</reference>
<feature type="region of interest" description="Disordered" evidence="1">
    <location>
        <begin position="1"/>
        <end position="29"/>
    </location>
</feature>
<accession>A0ABN7V4Z0</accession>
<keyword evidence="3" id="KW-1185">Reference proteome</keyword>